<accession>A0AAW0VQR2</accession>
<dbReference type="GO" id="GO:0071897">
    <property type="term" value="P:DNA biosynthetic process"/>
    <property type="evidence" value="ECO:0007669"/>
    <property type="project" value="UniProtKB-ARBA"/>
</dbReference>
<keyword evidence="3" id="KW-1185">Reference proteome</keyword>
<protein>
    <recommendedName>
        <fullName evidence="1">Reverse transcriptase domain-containing protein</fullName>
    </recommendedName>
</protein>
<comment type="caution">
    <text evidence="2">The sequence shown here is derived from an EMBL/GenBank/DDBJ whole genome shotgun (WGS) entry which is preliminary data.</text>
</comment>
<dbReference type="SUPFAM" id="SSF56219">
    <property type="entry name" value="DNase I-like"/>
    <property type="match status" value="1"/>
</dbReference>
<dbReference type="InterPro" id="IPR005135">
    <property type="entry name" value="Endo/exonuclease/phosphatase"/>
</dbReference>
<dbReference type="GO" id="GO:0007508">
    <property type="term" value="P:larval heart development"/>
    <property type="evidence" value="ECO:0007669"/>
    <property type="project" value="TreeGrafter"/>
</dbReference>
<sequence length="969" mass="111974">MLPGLPPSQAPQTTVLERKLKVWYTNADGITNKWEEWHERVKEASPDIIALTETKLTGMITDAIFPTGYQILRKDRGNRGGGGVALLIKNRWNFDELERGDSGEESDYIAGTLHSGGPKVVIAVMYNPPQNSRRPRQEYDESNRAMVDTLARVARRAHACRAKLLIMGDFNHKEIDWENLDPHGGQDTWRAKMMEVVLENFMYQHVRDTTRERGEDEPARLDLVFTLSSADIEDITYERPLGASDHVVLSFEYTVELQVEGEAGRPGRMKPNYKKGDYTGMRNFLNGVQWDRELAGKPVNEMMEYVATKCKEAEERFVPKGNRNNEKARMSPWFTQRCREAKTKCAREWKKYRRQRTQENKESSRRARNEYAQIRREAQRQYENDIAAKAKSDPKLLYSHIRRKTTVKDQVIRLRKEGGETTRNDREVCEELNKRFKEVFTEETEGAPERRRGGAHHHVLDTVHTTEEEVKRLLSELDTSKAMGPDNISPWVLREGAEALCVPLTTIFNTSIETGRLPEAWKTANVVPIFKKGDRHEALNYRPVSLTCIVCKIMEKIIRRRVVEHLERNDLINSSQHGFRDGKSCVTNLLEFYDMVTAVRQEREGWVDCIFLDCKKAFDTVPHKRLVQKLEDQAGITGKALQWIREYLSGRQQRVMVRGEVSEWAPVTSGVPQGSVLGPVLFLVFVNDMTEGIDSEVSLFADDVKLMRRIHSIEDQAELQRDLDRLQTWSSNWLLEFNPTKCKVMKIGEGQRRPQTEYSLGGQRLQTSLKEKDLGVSITPGTSPEAHINQITAAAYGRLANLRTAFRHLNKESFRTLYTVYVRPILEYAAPVWNPHLAKHVKKLEKVQRFATRLVPELRGMSYEERLREINLTTLEDRRDRGDMITTYKILRGIDKVDKDRMFQRLDTVTRGHSWKLKTQMNHRDVRKYFFSHRVVSKWNSLGSDVVEAGSIHSFKQRYDKAHGSGRVT</sequence>
<dbReference type="PANTHER" id="PTHR33395">
    <property type="entry name" value="TRANSCRIPTASE, PUTATIVE-RELATED-RELATED"/>
    <property type="match status" value="1"/>
</dbReference>
<name>A0AAW0VQR2_CHEQU</name>
<feature type="domain" description="Reverse transcriptase" evidence="1">
    <location>
        <begin position="510"/>
        <end position="765"/>
    </location>
</feature>
<dbReference type="CDD" id="cd01650">
    <property type="entry name" value="RT_nLTR_like"/>
    <property type="match status" value="1"/>
</dbReference>
<evidence type="ECO:0000259" key="1">
    <source>
        <dbReference type="PROSITE" id="PS50878"/>
    </source>
</evidence>
<dbReference type="Gene3D" id="3.60.10.10">
    <property type="entry name" value="Endonuclease/exonuclease/phosphatase"/>
    <property type="match status" value="1"/>
</dbReference>
<dbReference type="InterPro" id="IPR043502">
    <property type="entry name" value="DNA/RNA_pol_sf"/>
</dbReference>
<dbReference type="Pfam" id="PF00078">
    <property type="entry name" value="RVT_1"/>
    <property type="match status" value="1"/>
</dbReference>
<dbReference type="PANTHER" id="PTHR33395:SF22">
    <property type="entry name" value="REVERSE TRANSCRIPTASE DOMAIN-CONTAINING PROTEIN"/>
    <property type="match status" value="1"/>
</dbReference>
<gene>
    <name evidence="2" type="ORF">OTU49_014055</name>
</gene>
<dbReference type="InterPro" id="IPR036691">
    <property type="entry name" value="Endo/exonu/phosph_ase_sf"/>
</dbReference>
<reference evidence="2 3" key="1">
    <citation type="journal article" date="2024" name="BMC Genomics">
        <title>Genome assembly of redclaw crayfish (Cherax quadricarinatus) provides insights into its immune adaptation and hypoxia tolerance.</title>
        <authorList>
            <person name="Liu Z."/>
            <person name="Zheng J."/>
            <person name="Li H."/>
            <person name="Fang K."/>
            <person name="Wang S."/>
            <person name="He J."/>
            <person name="Zhou D."/>
            <person name="Weng S."/>
            <person name="Chi M."/>
            <person name="Gu Z."/>
            <person name="He J."/>
            <person name="Li F."/>
            <person name="Wang M."/>
        </authorList>
    </citation>
    <scope>NUCLEOTIDE SEQUENCE [LARGE SCALE GENOMIC DNA]</scope>
    <source>
        <strain evidence="2">ZL_2023a</strain>
    </source>
</reference>
<dbReference type="GO" id="GO:0061343">
    <property type="term" value="P:cell adhesion involved in heart morphogenesis"/>
    <property type="evidence" value="ECO:0007669"/>
    <property type="project" value="TreeGrafter"/>
</dbReference>
<dbReference type="Proteomes" id="UP001445076">
    <property type="component" value="Unassembled WGS sequence"/>
</dbReference>
<dbReference type="Pfam" id="PF14529">
    <property type="entry name" value="Exo_endo_phos_2"/>
    <property type="match status" value="1"/>
</dbReference>
<proteinExistence type="predicted"/>
<dbReference type="GO" id="GO:0003824">
    <property type="term" value="F:catalytic activity"/>
    <property type="evidence" value="ECO:0007669"/>
    <property type="project" value="InterPro"/>
</dbReference>
<dbReference type="AlphaFoldDB" id="A0AAW0VQR2"/>
<evidence type="ECO:0000313" key="2">
    <source>
        <dbReference type="EMBL" id="KAK8719409.1"/>
    </source>
</evidence>
<dbReference type="SUPFAM" id="SSF56672">
    <property type="entry name" value="DNA/RNA polymerases"/>
    <property type="match status" value="1"/>
</dbReference>
<dbReference type="GO" id="GO:0031012">
    <property type="term" value="C:extracellular matrix"/>
    <property type="evidence" value="ECO:0007669"/>
    <property type="project" value="TreeGrafter"/>
</dbReference>
<dbReference type="EMBL" id="JARKIK010002182">
    <property type="protein sequence ID" value="KAK8719409.1"/>
    <property type="molecule type" value="Genomic_DNA"/>
</dbReference>
<dbReference type="PROSITE" id="PS50878">
    <property type="entry name" value="RT_POL"/>
    <property type="match status" value="1"/>
</dbReference>
<evidence type="ECO:0000313" key="3">
    <source>
        <dbReference type="Proteomes" id="UP001445076"/>
    </source>
</evidence>
<dbReference type="InterPro" id="IPR000477">
    <property type="entry name" value="RT_dom"/>
</dbReference>
<dbReference type="PRINTS" id="PR01345">
    <property type="entry name" value="CERVTRCPTASE"/>
</dbReference>
<organism evidence="2 3">
    <name type="scientific">Cherax quadricarinatus</name>
    <name type="common">Australian red claw crayfish</name>
    <dbReference type="NCBI Taxonomy" id="27406"/>
    <lineage>
        <taxon>Eukaryota</taxon>
        <taxon>Metazoa</taxon>
        <taxon>Ecdysozoa</taxon>
        <taxon>Arthropoda</taxon>
        <taxon>Crustacea</taxon>
        <taxon>Multicrustacea</taxon>
        <taxon>Malacostraca</taxon>
        <taxon>Eumalacostraca</taxon>
        <taxon>Eucarida</taxon>
        <taxon>Decapoda</taxon>
        <taxon>Pleocyemata</taxon>
        <taxon>Astacidea</taxon>
        <taxon>Parastacoidea</taxon>
        <taxon>Parastacidae</taxon>
        <taxon>Cherax</taxon>
    </lineage>
</organism>